<accession>A0A9N8ZIN8</accession>
<proteinExistence type="predicted"/>
<evidence type="ECO:0000313" key="2">
    <source>
        <dbReference type="Proteomes" id="UP000789759"/>
    </source>
</evidence>
<protein>
    <submittedName>
        <fullName evidence="1">2070_t:CDS:1</fullName>
    </submittedName>
</protein>
<comment type="caution">
    <text evidence="1">The sequence shown here is derived from an EMBL/GenBank/DDBJ whole genome shotgun (WGS) entry which is preliminary data.</text>
</comment>
<dbReference type="EMBL" id="CAJVQA010000951">
    <property type="protein sequence ID" value="CAG8497014.1"/>
    <property type="molecule type" value="Genomic_DNA"/>
</dbReference>
<keyword evidence="2" id="KW-1185">Reference proteome</keyword>
<organism evidence="1 2">
    <name type="scientific">Cetraspora pellucida</name>
    <dbReference type="NCBI Taxonomy" id="1433469"/>
    <lineage>
        <taxon>Eukaryota</taxon>
        <taxon>Fungi</taxon>
        <taxon>Fungi incertae sedis</taxon>
        <taxon>Mucoromycota</taxon>
        <taxon>Glomeromycotina</taxon>
        <taxon>Glomeromycetes</taxon>
        <taxon>Diversisporales</taxon>
        <taxon>Gigasporaceae</taxon>
        <taxon>Cetraspora</taxon>
    </lineage>
</organism>
<gene>
    <name evidence="1" type="ORF">CPELLU_LOCUS2264</name>
</gene>
<reference evidence="1" key="1">
    <citation type="submission" date="2021-06" db="EMBL/GenBank/DDBJ databases">
        <authorList>
            <person name="Kallberg Y."/>
            <person name="Tangrot J."/>
            <person name="Rosling A."/>
        </authorList>
    </citation>
    <scope>NUCLEOTIDE SEQUENCE</scope>
    <source>
        <strain evidence="1">FL966</strain>
    </source>
</reference>
<dbReference type="AlphaFoldDB" id="A0A9N8ZIN8"/>
<evidence type="ECO:0000313" key="1">
    <source>
        <dbReference type="EMBL" id="CAG8497014.1"/>
    </source>
</evidence>
<sequence length="119" mass="13875">MFTCNKGSQTYYLIFLAYYYKYGSKELSSLEKEELKKPKEKLLTKLQKVGQEVTEIIKEEKLTRVNITVAPATTSALHTIKVKVTTRRRFIRTISEEELACLIIYSHELQDYSIYNLAV</sequence>
<name>A0A9N8ZIN8_9GLOM</name>
<dbReference type="Proteomes" id="UP000789759">
    <property type="component" value="Unassembled WGS sequence"/>
</dbReference>